<feature type="compositionally biased region" description="Basic and acidic residues" evidence="15">
    <location>
        <begin position="88"/>
        <end position="105"/>
    </location>
</feature>
<evidence type="ECO:0000256" key="7">
    <source>
        <dbReference type="ARBA" id="ARBA00023004"/>
    </source>
</evidence>
<dbReference type="InterPro" id="IPR006689">
    <property type="entry name" value="Small_GTPase_ARF/SAR"/>
</dbReference>
<keyword evidence="4 13" id="KW-0479">Metal-binding</keyword>
<evidence type="ECO:0000313" key="16">
    <source>
        <dbReference type="EMBL" id="ODV90079.1"/>
    </source>
</evidence>
<dbReference type="GO" id="GO:0005743">
    <property type="term" value="C:mitochondrial inner membrane"/>
    <property type="evidence" value="ECO:0007669"/>
    <property type="project" value="UniProtKB-SubCell"/>
</dbReference>
<gene>
    <name evidence="16" type="ORF">CANCADRAFT_1812</name>
</gene>
<dbReference type="PRINTS" id="PR00328">
    <property type="entry name" value="SAR1GTPBP"/>
</dbReference>
<dbReference type="InterPro" id="IPR000511">
    <property type="entry name" value="Holocyt_c/c1_synthase"/>
</dbReference>
<keyword evidence="11 14" id="KW-0456">Lyase</keyword>
<dbReference type="PROSITE" id="PS51417">
    <property type="entry name" value="ARF"/>
    <property type="match status" value="1"/>
</dbReference>
<evidence type="ECO:0000256" key="15">
    <source>
        <dbReference type="SAM" id="MobiDB-lite"/>
    </source>
</evidence>
<dbReference type="InterPro" id="IPR027417">
    <property type="entry name" value="P-loop_NTPase"/>
</dbReference>
<dbReference type="AlphaFoldDB" id="A0A1E4TEC1"/>
<sequence length="446" mass="49570">MIGKLLQNEDGTNGNMGWFWSNASSVPKDAGKNSAAKCPVDHGQFGGSAAGASKPAACPVGKFNHDNNMPVLSATGRVPGQKLNLPTEKTESSIPRGRDSSEGKWEYPSPQQMYNALLRKGGTPQDTPEEDVESMVYVHNMLNEGAWQQIKEWESKYTRESNVEPRLVRFTGRPGDLSPRARMLQYAAKVLPESMATPPPFDRHDWTIVRKGPNDNDKEVRYVIDYYSGPDEPTGPTFFLDVRPALDSPQAAFDRASKWTSHVYHKAMGHTDKNYRLWNSNKETRILILGLDGAGKTTILYRLQIGEVVSTVPTIGFNVETLTYRNLKFNVWDLGGQTSIRPYWRCYYSDTSAVIFVVDATDRDRIETAAEELKAMLDEEELRDAALLVFANKQDQPNAMSGPQVSEALDLASISDRSWNVIACSAISGDGLNEGLDWLVDVVAEQ</sequence>
<comment type="subcellular location">
    <subcellularLocation>
        <location evidence="1 14">Mitochondrion inner membrane</location>
    </subcellularLocation>
</comment>
<keyword evidence="10 14" id="KW-0472">Membrane</keyword>
<dbReference type="GO" id="GO:0005525">
    <property type="term" value="F:GTP binding"/>
    <property type="evidence" value="ECO:0007669"/>
    <property type="project" value="UniProtKB-KW"/>
</dbReference>
<dbReference type="PROSITE" id="PS00821">
    <property type="entry name" value="CYTO_HEME_LYASE_1"/>
    <property type="match status" value="1"/>
</dbReference>
<dbReference type="GO" id="GO:0004408">
    <property type="term" value="F:holocytochrome-c synthase activity"/>
    <property type="evidence" value="ECO:0007669"/>
    <property type="project" value="UniProtKB-EC"/>
</dbReference>
<evidence type="ECO:0000256" key="2">
    <source>
        <dbReference type="ARBA" id="ARBA00007255"/>
    </source>
</evidence>
<comment type="similarity">
    <text evidence="2 14">Belongs to the cytochrome c-type heme lyase family.</text>
</comment>
<evidence type="ECO:0000256" key="6">
    <source>
        <dbReference type="ARBA" id="ARBA00022792"/>
    </source>
</evidence>
<comment type="catalytic activity">
    <reaction evidence="14">
        <text>holo-[cytochrome c] = apo-[cytochrome c] + heme b</text>
        <dbReference type="Rhea" id="RHEA:22648"/>
        <dbReference type="Rhea" id="RHEA-COMP:10725"/>
        <dbReference type="Rhea" id="RHEA-COMP:10726"/>
        <dbReference type="ChEBI" id="CHEBI:29950"/>
        <dbReference type="ChEBI" id="CHEBI:60344"/>
        <dbReference type="ChEBI" id="CHEBI:83739"/>
        <dbReference type="EC" id="4.4.1.17"/>
    </reaction>
</comment>
<dbReference type="Pfam" id="PF00025">
    <property type="entry name" value="Arf"/>
    <property type="match status" value="1"/>
</dbReference>
<keyword evidence="7 14" id="KW-0408">Iron</keyword>
<dbReference type="SUPFAM" id="SSF52540">
    <property type="entry name" value="P-loop containing nucleoside triphosphate hydrolases"/>
    <property type="match status" value="1"/>
</dbReference>
<dbReference type="EC" id="4.4.1.17" evidence="14"/>
<keyword evidence="5 12" id="KW-0547">Nucleotide-binding</keyword>
<dbReference type="SMART" id="SM00178">
    <property type="entry name" value="SAR"/>
    <property type="match status" value="1"/>
</dbReference>
<evidence type="ECO:0000256" key="5">
    <source>
        <dbReference type="ARBA" id="ARBA00022741"/>
    </source>
</evidence>
<evidence type="ECO:0000313" key="17">
    <source>
        <dbReference type="Proteomes" id="UP000095023"/>
    </source>
</evidence>
<dbReference type="OrthoDB" id="1158011at2759"/>
<dbReference type="GO" id="GO:0046872">
    <property type="term" value="F:metal ion binding"/>
    <property type="evidence" value="ECO:0007669"/>
    <property type="project" value="UniProtKB-KW"/>
</dbReference>
<dbReference type="GO" id="GO:0003924">
    <property type="term" value="F:GTPase activity"/>
    <property type="evidence" value="ECO:0007669"/>
    <property type="project" value="InterPro"/>
</dbReference>
<evidence type="ECO:0000256" key="9">
    <source>
        <dbReference type="ARBA" id="ARBA00023134"/>
    </source>
</evidence>
<feature type="binding site" evidence="12">
    <location>
        <begin position="392"/>
        <end position="395"/>
    </location>
    <ligand>
        <name>GTP</name>
        <dbReference type="ChEBI" id="CHEBI:37565"/>
    </ligand>
</feature>
<dbReference type="PANTHER" id="PTHR12743:SF3">
    <property type="entry name" value="HOLOCYTOCHROME-C SYNTHASE"/>
    <property type="match status" value="1"/>
</dbReference>
<keyword evidence="17" id="KW-1185">Reference proteome</keyword>
<dbReference type="NCBIfam" id="TIGR00231">
    <property type="entry name" value="small_GTP"/>
    <property type="match status" value="1"/>
</dbReference>
<dbReference type="Proteomes" id="UP000095023">
    <property type="component" value="Unassembled WGS sequence"/>
</dbReference>
<evidence type="ECO:0000256" key="4">
    <source>
        <dbReference type="ARBA" id="ARBA00022723"/>
    </source>
</evidence>
<feature type="binding site" evidence="13">
    <location>
        <position position="297"/>
    </location>
    <ligand>
        <name>Mg(2+)</name>
        <dbReference type="ChEBI" id="CHEBI:18420"/>
    </ligand>
</feature>
<keyword evidence="13" id="KW-0460">Magnesium</keyword>
<evidence type="ECO:0000256" key="10">
    <source>
        <dbReference type="ARBA" id="ARBA00023136"/>
    </source>
</evidence>
<dbReference type="FunFam" id="3.40.50.300:FF:000624">
    <property type="entry name" value="ADP-ribosylation factor 1"/>
    <property type="match status" value="1"/>
</dbReference>
<proteinExistence type="inferred from homology"/>
<dbReference type="InterPro" id="IPR005225">
    <property type="entry name" value="Small_GTP-bd"/>
</dbReference>
<dbReference type="EMBL" id="KV453842">
    <property type="protein sequence ID" value="ODV90079.1"/>
    <property type="molecule type" value="Genomic_DNA"/>
</dbReference>
<accession>A0A1E4TEC1</accession>
<feature type="binding site" evidence="13">
    <location>
        <position position="314"/>
    </location>
    <ligand>
        <name>Mg(2+)</name>
        <dbReference type="ChEBI" id="CHEBI:18420"/>
    </ligand>
</feature>
<keyword evidence="8 14" id="KW-0496">Mitochondrion</keyword>
<dbReference type="Gene3D" id="3.40.50.300">
    <property type="entry name" value="P-loop containing nucleotide triphosphate hydrolases"/>
    <property type="match status" value="1"/>
</dbReference>
<evidence type="ECO:0000256" key="8">
    <source>
        <dbReference type="ARBA" id="ARBA00023128"/>
    </source>
</evidence>
<dbReference type="SMART" id="SM00175">
    <property type="entry name" value="RAB"/>
    <property type="match status" value="1"/>
</dbReference>
<organism evidence="16 17">
    <name type="scientific">Tortispora caseinolytica NRRL Y-17796</name>
    <dbReference type="NCBI Taxonomy" id="767744"/>
    <lineage>
        <taxon>Eukaryota</taxon>
        <taxon>Fungi</taxon>
        <taxon>Dikarya</taxon>
        <taxon>Ascomycota</taxon>
        <taxon>Saccharomycotina</taxon>
        <taxon>Trigonopsidomycetes</taxon>
        <taxon>Trigonopsidales</taxon>
        <taxon>Trigonopsidaceae</taxon>
        <taxon>Tortispora</taxon>
    </lineage>
</organism>
<evidence type="ECO:0000256" key="13">
    <source>
        <dbReference type="PIRSR" id="PIRSR606689-2"/>
    </source>
</evidence>
<keyword evidence="9 12" id="KW-0342">GTP-binding</keyword>
<dbReference type="SMART" id="SM00177">
    <property type="entry name" value="ARF"/>
    <property type="match status" value="1"/>
</dbReference>
<dbReference type="Pfam" id="PF01265">
    <property type="entry name" value="Cyto_heme_lyase"/>
    <property type="match status" value="1"/>
</dbReference>
<evidence type="ECO:0000256" key="3">
    <source>
        <dbReference type="ARBA" id="ARBA00022617"/>
    </source>
</evidence>
<feature type="binding site" evidence="12">
    <location>
        <position position="336"/>
    </location>
    <ligand>
        <name>GTP</name>
        <dbReference type="ChEBI" id="CHEBI:37565"/>
    </ligand>
</feature>
<dbReference type="PANTHER" id="PTHR12743">
    <property type="entry name" value="CYTOCHROME C1 HEME LYASE"/>
    <property type="match status" value="1"/>
</dbReference>
<evidence type="ECO:0000256" key="14">
    <source>
        <dbReference type="RuleBase" id="RU363130"/>
    </source>
</evidence>
<evidence type="ECO:0000256" key="12">
    <source>
        <dbReference type="PIRSR" id="PIRSR606689-1"/>
    </source>
</evidence>
<dbReference type="CDD" id="cd04151">
    <property type="entry name" value="Arl1"/>
    <property type="match status" value="1"/>
</dbReference>
<feature type="region of interest" description="Disordered" evidence="15">
    <location>
        <begin position="75"/>
        <end position="108"/>
    </location>
</feature>
<feature type="binding site" evidence="12">
    <location>
        <begin position="290"/>
        <end position="297"/>
    </location>
    <ligand>
        <name>GTP</name>
        <dbReference type="ChEBI" id="CHEBI:37565"/>
    </ligand>
</feature>
<dbReference type="PROSITE" id="PS00822">
    <property type="entry name" value="CYTO_HEME_LYASE_2"/>
    <property type="match status" value="1"/>
</dbReference>
<keyword evidence="6 14" id="KW-0999">Mitochondrion inner membrane</keyword>
<reference evidence="17" key="1">
    <citation type="submission" date="2016-02" db="EMBL/GenBank/DDBJ databases">
        <title>Comparative genomics of biotechnologically important yeasts.</title>
        <authorList>
            <consortium name="DOE Joint Genome Institute"/>
            <person name="Riley R."/>
            <person name="Haridas S."/>
            <person name="Wolfe K.H."/>
            <person name="Lopes M.R."/>
            <person name="Hittinger C.T."/>
            <person name="Goker M."/>
            <person name="Salamov A."/>
            <person name="Wisecaver J."/>
            <person name="Long T.M."/>
            <person name="Aerts A.L."/>
            <person name="Barry K."/>
            <person name="Choi C."/>
            <person name="Clum A."/>
            <person name="Coughlan A.Y."/>
            <person name="Deshpande S."/>
            <person name="Douglass A.P."/>
            <person name="Hanson S.J."/>
            <person name="Klenk H.-P."/>
            <person name="Labutti K."/>
            <person name="Lapidus A."/>
            <person name="Lindquist E."/>
            <person name="Lipzen A."/>
            <person name="Meier-Kolthoff J.P."/>
            <person name="Ohm R.A."/>
            <person name="Otillar R.P."/>
            <person name="Pangilinan J."/>
            <person name="Peng Y."/>
            <person name="Rokas A."/>
            <person name="Rosa C.A."/>
            <person name="Scheuner C."/>
            <person name="Sibirny A.A."/>
            <person name="Slot J.C."/>
            <person name="Stielow J.B."/>
            <person name="Sun H."/>
            <person name="Kurtzman C.P."/>
            <person name="Blackwell M."/>
            <person name="Jeffries T.W."/>
            <person name="Grigoriev I.V."/>
        </authorList>
    </citation>
    <scope>NUCLEOTIDE SEQUENCE [LARGE SCALE GENOMIC DNA]</scope>
    <source>
        <strain evidence="17">NRRL Y-17796</strain>
    </source>
</reference>
<evidence type="ECO:0000256" key="1">
    <source>
        <dbReference type="ARBA" id="ARBA00004273"/>
    </source>
</evidence>
<comment type="function">
    <text evidence="14">Lyase that catalyzes the covalent linking of the heme group to the cytochrome C apoprotein to produce the mature functional cytochrome.</text>
</comment>
<keyword evidence="3 14" id="KW-0349">Heme</keyword>
<evidence type="ECO:0000256" key="11">
    <source>
        <dbReference type="ARBA" id="ARBA00023239"/>
    </source>
</evidence>
<protein>
    <recommendedName>
        <fullName evidence="14">Holocytochrome c-type synthase</fullName>
        <ecNumber evidence="14">4.4.1.17</ecNumber>
    </recommendedName>
</protein>
<name>A0A1E4TEC1_9ASCO</name>